<accession>A0A450TEG2</accession>
<evidence type="ECO:0000313" key="2">
    <source>
        <dbReference type="EMBL" id="VFJ58179.1"/>
    </source>
</evidence>
<protein>
    <submittedName>
        <fullName evidence="3">Uncharacterized protein</fullName>
    </submittedName>
</protein>
<feature type="region of interest" description="Disordered" evidence="1">
    <location>
        <begin position="32"/>
        <end position="80"/>
    </location>
</feature>
<proteinExistence type="predicted"/>
<gene>
    <name evidence="2" type="ORF">BECKFW1821A_GA0114235_10797</name>
    <name evidence="3" type="ORF">BECKFW1821B_GA0114236_11031</name>
</gene>
<name>A0A450TEG2_9GAMM</name>
<organism evidence="3">
    <name type="scientific">Candidatus Kentrum sp. FW</name>
    <dbReference type="NCBI Taxonomy" id="2126338"/>
    <lineage>
        <taxon>Bacteria</taxon>
        <taxon>Pseudomonadati</taxon>
        <taxon>Pseudomonadota</taxon>
        <taxon>Gammaproteobacteria</taxon>
        <taxon>Candidatus Kentrum</taxon>
    </lineage>
</organism>
<dbReference type="EMBL" id="CAADFD010000103">
    <property type="protein sequence ID" value="VFJ65374.1"/>
    <property type="molecule type" value="Genomic_DNA"/>
</dbReference>
<reference evidence="3" key="1">
    <citation type="submission" date="2019-02" db="EMBL/GenBank/DDBJ databases">
        <authorList>
            <person name="Gruber-Vodicka R. H."/>
            <person name="Seah K. B. B."/>
        </authorList>
    </citation>
    <scope>NUCLEOTIDE SEQUENCE</scope>
    <source>
        <strain evidence="3">BECK_BZ106</strain>
        <strain evidence="2">BECK_BZ15</strain>
    </source>
</reference>
<dbReference type="AlphaFoldDB" id="A0A450TEG2"/>
<evidence type="ECO:0000256" key="1">
    <source>
        <dbReference type="SAM" id="MobiDB-lite"/>
    </source>
</evidence>
<feature type="compositionally biased region" description="Basic and acidic residues" evidence="1">
    <location>
        <begin position="64"/>
        <end position="80"/>
    </location>
</feature>
<evidence type="ECO:0000313" key="3">
    <source>
        <dbReference type="EMBL" id="VFJ65374.1"/>
    </source>
</evidence>
<dbReference type="EMBL" id="CAADEW010000079">
    <property type="protein sequence ID" value="VFJ58179.1"/>
    <property type="molecule type" value="Genomic_DNA"/>
</dbReference>
<sequence>MNGQLFQHIMSETAARFLQSAVVLDDQVVCGSLPEATDTPQPPPELQKPTKKTASEVSGPIPGTERKSGARKTDSDLHWG</sequence>